<proteinExistence type="predicted"/>
<organism evidence="4 5">
    <name type="scientific">Clostridium tanneri</name>
    <dbReference type="NCBI Taxonomy" id="3037988"/>
    <lineage>
        <taxon>Bacteria</taxon>
        <taxon>Bacillati</taxon>
        <taxon>Bacillota</taxon>
        <taxon>Clostridia</taxon>
        <taxon>Eubacteriales</taxon>
        <taxon>Clostridiaceae</taxon>
        <taxon>Clostridium</taxon>
    </lineage>
</organism>
<feature type="signal peptide" evidence="2">
    <location>
        <begin position="1"/>
        <end position="23"/>
    </location>
</feature>
<name>A0ABU4JQD0_9CLOT</name>
<feature type="compositionally biased region" description="Polar residues" evidence="1">
    <location>
        <begin position="32"/>
        <end position="46"/>
    </location>
</feature>
<keyword evidence="2" id="KW-0732">Signal</keyword>
<comment type="caution">
    <text evidence="4">The sequence shown here is derived from an EMBL/GenBank/DDBJ whole genome shotgun (WGS) entry which is preliminary data.</text>
</comment>
<sequence length="360" mass="40268">MKKLMVIMLSLGLALLTACSKPADLSAESKPIETQNQTKPNTESESKQYTINDFFPMKENVRMKYSGSGSEYASKDVYVDYLRENKIQLRIINAGTTAGQILENKNGELKIVFSRGEFYYRDDLTKENSNIRETLIKEPIVKGTTWTLSDGRKRTITAVNDLVTTPAGKFKSIEVTTEEKDSTTKDYYGLGVGLIKSTFQSNGLVVTTTLEKIDKAAVVTQTVKFYYPMPAEDKIGEKKVVASFKTNDETKAFFEKNFKKAPNSSTTPLITANTKINKLYLNESENKVYVDFSKEFISITNKGTYTEMSVLTSVTNTLGNYYNVGQVCITIEGKPYTSGHIIKKSGEAFDVDYKNIVSLD</sequence>
<dbReference type="Proteomes" id="UP001281656">
    <property type="component" value="Unassembled WGS sequence"/>
</dbReference>
<feature type="domain" description="GerMN" evidence="3">
    <location>
        <begin position="251"/>
        <end position="340"/>
    </location>
</feature>
<accession>A0ABU4JQD0</accession>
<dbReference type="PROSITE" id="PS51257">
    <property type="entry name" value="PROKAR_LIPOPROTEIN"/>
    <property type="match status" value="1"/>
</dbReference>
<evidence type="ECO:0000313" key="4">
    <source>
        <dbReference type="EMBL" id="MDW8800311.1"/>
    </source>
</evidence>
<feature type="region of interest" description="Disordered" evidence="1">
    <location>
        <begin position="26"/>
        <end position="46"/>
    </location>
</feature>
<keyword evidence="5" id="KW-1185">Reference proteome</keyword>
<dbReference type="SMART" id="SM00909">
    <property type="entry name" value="Germane"/>
    <property type="match status" value="1"/>
</dbReference>
<dbReference type="EMBL" id="JARUJP010000003">
    <property type="protein sequence ID" value="MDW8800311.1"/>
    <property type="molecule type" value="Genomic_DNA"/>
</dbReference>
<gene>
    <name evidence="4" type="ORF">P8V03_03990</name>
</gene>
<dbReference type="InterPro" id="IPR019606">
    <property type="entry name" value="GerMN"/>
</dbReference>
<dbReference type="Pfam" id="PF10646">
    <property type="entry name" value="Germane"/>
    <property type="match status" value="1"/>
</dbReference>
<evidence type="ECO:0000256" key="2">
    <source>
        <dbReference type="SAM" id="SignalP"/>
    </source>
</evidence>
<evidence type="ECO:0000259" key="3">
    <source>
        <dbReference type="SMART" id="SM00909"/>
    </source>
</evidence>
<evidence type="ECO:0000256" key="1">
    <source>
        <dbReference type="SAM" id="MobiDB-lite"/>
    </source>
</evidence>
<feature type="chain" id="PRO_5046275183" evidence="2">
    <location>
        <begin position="24"/>
        <end position="360"/>
    </location>
</feature>
<reference evidence="4 5" key="1">
    <citation type="submission" date="2023-04" db="EMBL/GenBank/DDBJ databases">
        <title>Clostridium tannerae sp. nov., isolated from the fecal material of an alpaca.</title>
        <authorList>
            <person name="Miller S."/>
            <person name="Hendry M."/>
            <person name="King J."/>
            <person name="Sankaranarayanan K."/>
            <person name="Lawson P.A."/>
        </authorList>
    </citation>
    <scope>NUCLEOTIDE SEQUENCE [LARGE SCALE GENOMIC DNA]</scope>
    <source>
        <strain evidence="4 5">A1-XYC3</strain>
    </source>
</reference>
<protein>
    <submittedName>
        <fullName evidence="4">GerMN domain-containing protein</fullName>
    </submittedName>
</protein>
<dbReference type="RefSeq" id="WP_318796857.1">
    <property type="nucleotide sequence ID" value="NZ_JARUJP010000003.1"/>
</dbReference>
<evidence type="ECO:0000313" key="5">
    <source>
        <dbReference type="Proteomes" id="UP001281656"/>
    </source>
</evidence>